<comment type="similarity">
    <text evidence="2">Belongs to the methyl-accepting chemotaxis (MCP) protein family.</text>
</comment>
<dbReference type="PANTHER" id="PTHR43531:SF11">
    <property type="entry name" value="METHYL-ACCEPTING CHEMOTAXIS PROTEIN 3"/>
    <property type="match status" value="1"/>
</dbReference>
<protein>
    <submittedName>
        <fullName evidence="7">Methyl-accepting chemotaxis protein</fullName>
    </submittedName>
</protein>
<dbReference type="InterPro" id="IPR004089">
    <property type="entry name" value="MCPsignal_dom"/>
</dbReference>
<dbReference type="PANTHER" id="PTHR43531">
    <property type="entry name" value="PROTEIN ICFG"/>
    <property type="match status" value="1"/>
</dbReference>
<evidence type="ECO:0000259" key="6">
    <source>
        <dbReference type="PROSITE" id="PS50885"/>
    </source>
</evidence>
<evidence type="ECO:0000313" key="7">
    <source>
        <dbReference type="EMBL" id="MEP0945737.1"/>
    </source>
</evidence>
<comment type="caution">
    <text evidence="7">The sequence shown here is derived from an EMBL/GenBank/DDBJ whole genome shotgun (WGS) entry which is preliminary data.</text>
</comment>
<evidence type="ECO:0000256" key="2">
    <source>
        <dbReference type="ARBA" id="ARBA00029447"/>
    </source>
</evidence>
<dbReference type="SMART" id="SM00283">
    <property type="entry name" value="MA"/>
    <property type="match status" value="1"/>
</dbReference>
<dbReference type="RefSeq" id="WP_190698975.1">
    <property type="nucleotide sequence ID" value="NZ_JAMPKX010000001.1"/>
</dbReference>
<dbReference type="SMART" id="SM00304">
    <property type="entry name" value="HAMP"/>
    <property type="match status" value="1"/>
</dbReference>
<sequence length="503" mass="54913">MMFLFKRLASSKIRTRIFVGYLFGALTLTAIGTVTYSAIEQIRARLVSVSASQQQLSRAQQIMWLDEVLTQSMRNYVLTQDSRWQERYDFYFTPLEDLIIAAQADAADPKIQALFDQQKGLNDTLAELETESLKLLEAGQPKQALAVLDGAEYQQAKDAYTETIESFLNDSQNGLAALESDLNSTLDFSSQLALGILWGSILVGLGVIVLAYYLAGRITQPILATAAIVQRIADGDLHVEIPAGRDDEIGRMLEALRMMTTRLSTIIQDEQVAAKQMLEISAHLNDAAQGLSFGNSKQAAGVAQTTVSIEQMNVVINSNAEKAKHTYQSAVQSATMVNEGEKAVTETVQVMREIIAKIHVIEDIAEQTNMLALNATMEAARAGEHGRGFAVVAKEVRKLAEHSRTAAEEITALADRSMVVSKRTGDLFKQIVPSIHQTSGLMADITRASLEQNNGIAQINSAMGQLDEVTQHNAVAAEQLATSSHAMASHAAHLQRAMAYFKL</sequence>
<proteinExistence type="inferred from homology"/>
<feature type="transmembrane region" description="Helical" evidence="4">
    <location>
        <begin position="192"/>
        <end position="215"/>
    </location>
</feature>
<accession>A0ABV0K185</accession>
<dbReference type="Pfam" id="PF00015">
    <property type="entry name" value="MCPsignal"/>
    <property type="match status" value="1"/>
</dbReference>
<feature type="domain" description="HAMP" evidence="6">
    <location>
        <begin position="216"/>
        <end position="268"/>
    </location>
</feature>
<keyword evidence="3" id="KW-0807">Transducer</keyword>
<dbReference type="EMBL" id="JAMPKX010000001">
    <property type="protein sequence ID" value="MEP0945737.1"/>
    <property type="molecule type" value="Genomic_DNA"/>
</dbReference>
<gene>
    <name evidence="7" type="ORF">NC992_02525</name>
</gene>
<feature type="domain" description="Methyl-accepting transducer" evidence="5">
    <location>
        <begin position="273"/>
        <end position="488"/>
    </location>
</feature>
<keyword evidence="1" id="KW-0145">Chemotaxis</keyword>
<dbReference type="Pfam" id="PF00672">
    <property type="entry name" value="HAMP"/>
    <property type="match status" value="1"/>
</dbReference>
<dbReference type="PRINTS" id="PR00260">
    <property type="entry name" value="CHEMTRNSDUCR"/>
</dbReference>
<evidence type="ECO:0000313" key="8">
    <source>
        <dbReference type="Proteomes" id="UP001482513"/>
    </source>
</evidence>
<dbReference type="Proteomes" id="UP001482513">
    <property type="component" value="Unassembled WGS sequence"/>
</dbReference>
<dbReference type="Gene3D" id="6.10.340.10">
    <property type="match status" value="1"/>
</dbReference>
<keyword evidence="4" id="KW-0472">Membrane</keyword>
<keyword evidence="8" id="KW-1185">Reference proteome</keyword>
<evidence type="ECO:0000256" key="1">
    <source>
        <dbReference type="ARBA" id="ARBA00022500"/>
    </source>
</evidence>
<dbReference type="SUPFAM" id="SSF58104">
    <property type="entry name" value="Methyl-accepting chemotaxis protein (MCP) signaling domain"/>
    <property type="match status" value="1"/>
</dbReference>
<evidence type="ECO:0000256" key="4">
    <source>
        <dbReference type="SAM" id="Phobius"/>
    </source>
</evidence>
<dbReference type="InterPro" id="IPR003660">
    <property type="entry name" value="HAMP_dom"/>
</dbReference>
<keyword evidence="4" id="KW-0812">Transmembrane</keyword>
<dbReference type="Gene3D" id="1.10.287.950">
    <property type="entry name" value="Methyl-accepting chemotaxis protein"/>
    <property type="match status" value="1"/>
</dbReference>
<dbReference type="PROSITE" id="PS50111">
    <property type="entry name" value="CHEMOTAXIS_TRANSDUC_2"/>
    <property type="match status" value="1"/>
</dbReference>
<dbReference type="InterPro" id="IPR004090">
    <property type="entry name" value="Chemotax_Me-accpt_rcpt"/>
</dbReference>
<dbReference type="PROSITE" id="PS50885">
    <property type="entry name" value="HAMP"/>
    <property type="match status" value="1"/>
</dbReference>
<evidence type="ECO:0000259" key="5">
    <source>
        <dbReference type="PROSITE" id="PS50111"/>
    </source>
</evidence>
<name>A0ABV0K185_9CYAN</name>
<organism evidence="7 8">
    <name type="scientific">Leptolyngbya subtilissima DQ-A4</name>
    <dbReference type="NCBI Taxonomy" id="2933933"/>
    <lineage>
        <taxon>Bacteria</taxon>
        <taxon>Bacillati</taxon>
        <taxon>Cyanobacteriota</taxon>
        <taxon>Cyanophyceae</taxon>
        <taxon>Leptolyngbyales</taxon>
        <taxon>Leptolyngbyaceae</taxon>
        <taxon>Leptolyngbya group</taxon>
        <taxon>Leptolyngbya</taxon>
    </lineage>
</organism>
<keyword evidence="4" id="KW-1133">Transmembrane helix</keyword>
<evidence type="ECO:0000256" key="3">
    <source>
        <dbReference type="PROSITE-ProRule" id="PRU00284"/>
    </source>
</evidence>
<reference evidence="7 8" key="1">
    <citation type="submission" date="2022-04" db="EMBL/GenBank/DDBJ databases">
        <title>Positive selection, recombination, and allopatry shape intraspecific diversity of widespread and dominant cyanobacteria.</title>
        <authorList>
            <person name="Wei J."/>
            <person name="Shu W."/>
            <person name="Hu C."/>
        </authorList>
    </citation>
    <scope>NUCLEOTIDE SEQUENCE [LARGE SCALE GENOMIC DNA]</scope>
    <source>
        <strain evidence="7 8">DQ-A4</strain>
    </source>
</reference>
<dbReference type="InterPro" id="IPR051310">
    <property type="entry name" value="MCP_chemotaxis"/>
</dbReference>
<dbReference type="CDD" id="cd06225">
    <property type="entry name" value="HAMP"/>
    <property type="match status" value="1"/>
</dbReference>